<protein>
    <recommendedName>
        <fullName evidence="3">EF-hand domain-containing protein</fullName>
    </recommendedName>
</protein>
<dbReference type="InterPro" id="IPR011992">
    <property type="entry name" value="EF-hand-dom_pair"/>
</dbReference>
<dbReference type="SUPFAM" id="SSF47473">
    <property type="entry name" value="EF-hand"/>
    <property type="match status" value="1"/>
</dbReference>
<keyword evidence="2" id="KW-0106">Calcium</keyword>
<gene>
    <name evidence="4" type="ORF">Mth01_21800</name>
</gene>
<dbReference type="GO" id="GO:0005509">
    <property type="term" value="F:calcium ion binding"/>
    <property type="evidence" value="ECO:0007669"/>
    <property type="project" value="InterPro"/>
</dbReference>
<evidence type="ECO:0000313" key="4">
    <source>
        <dbReference type="EMBL" id="GIH69927.1"/>
    </source>
</evidence>
<dbReference type="PROSITE" id="PS00018">
    <property type="entry name" value="EF_HAND_1"/>
    <property type="match status" value="2"/>
</dbReference>
<evidence type="ECO:0000313" key="5">
    <source>
        <dbReference type="Proteomes" id="UP000610966"/>
    </source>
</evidence>
<evidence type="ECO:0000259" key="3">
    <source>
        <dbReference type="PROSITE" id="PS50222"/>
    </source>
</evidence>
<reference evidence="4" key="1">
    <citation type="submission" date="2021-01" db="EMBL/GenBank/DDBJ databases">
        <title>Whole genome shotgun sequence of Sphaerimonospora thailandensis NBRC 107569.</title>
        <authorList>
            <person name="Komaki H."/>
            <person name="Tamura T."/>
        </authorList>
    </citation>
    <scope>NUCLEOTIDE SEQUENCE</scope>
    <source>
        <strain evidence="4">NBRC 107569</strain>
    </source>
</reference>
<dbReference type="RefSeq" id="WP_204015376.1">
    <property type="nucleotide sequence ID" value="NZ_BOOG01000018.1"/>
</dbReference>
<feature type="domain" description="EF-hand" evidence="3">
    <location>
        <begin position="1"/>
        <end position="34"/>
    </location>
</feature>
<accession>A0A8J3R9N4</accession>
<dbReference type="Proteomes" id="UP000610966">
    <property type="component" value="Unassembled WGS sequence"/>
</dbReference>
<name>A0A8J3R9N4_9ACTN</name>
<dbReference type="InterPro" id="IPR050145">
    <property type="entry name" value="Centrin_CML-like"/>
</dbReference>
<keyword evidence="5" id="KW-1185">Reference proteome</keyword>
<keyword evidence="1" id="KW-0677">Repeat</keyword>
<feature type="domain" description="EF-hand" evidence="3">
    <location>
        <begin position="35"/>
        <end position="67"/>
    </location>
</feature>
<dbReference type="SMART" id="SM00054">
    <property type="entry name" value="EFh"/>
    <property type="match status" value="2"/>
</dbReference>
<dbReference type="InterPro" id="IPR018247">
    <property type="entry name" value="EF_Hand_1_Ca_BS"/>
</dbReference>
<dbReference type="EMBL" id="BOOG01000018">
    <property type="protein sequence ID" value="GIH69927.1"/>
    <property type="molecule type" value="Genomic_DNA"/>
</dbReference>
<dbReference type="CDD" id="cd00051">
    <property type="entry name" value="EFh"/>
    <property type="match status" value="1"/>
</dbReference>
<dbReference type="InterPro" id="IPR002048">
    <property type="entry name" value="EF_hand_dom"/>
</dbReference>
<sequence>MSEYAATFELIDADKDGRISADELVRLMAVLDEPLTIDGARGAISKVDADGDGLIDLDEFSTWLRGR</sequence>
<organism evidence="4 5">
    <name type="scientific">Sphaerimonospora thailandensis</name>
    <dbReference type="NCBI Taxonomy" id="795644"/>
    <lineage>
        <taxon>Bacteria</taxon>
        <taxon>Bacillati</taxon>
        <taxon>Actinomycetota</taxon>
        <taxon>Actinomycetes</taxon>
        <taxon>Streptosporangiales</taxon>
        <taxon>Streptosporangiaceae</taxon>
        <taxon>Sphaerimonospora</taxon>
    </lineage>
</organism>
<dbReference type="Gene3D" id="1.10.238.10">
    <property type="entry name" value="EF-hand"/>
    <property type="match status" value="1"/>
</dbReference>
<proteinExistence type="predicted"/>
<evidence type="ECO:0000256" key="2">
    <source>
        <dbReference type="ARBA" id="ARBA00022837"/>
    </source>
</evidence>
<dbReference type="PROSITE" id="PS50222">
    <property type="entry name" value="EF_HAND_2"/>
    <property type="match status" value="2"/>
</dbReference>
<dbReference type="PANTHER" id="PTHR23050">
    <property type="entry name" value="CALCIUM BINDING PROTEIN"/>
    <property type="match status" value="1"/>
</dbReference>
<dbReference type="AlphaFoldDB" id="A0A8J3R9N4"/>
<evidence type="ECO:0000256" key="1">
    <source>
        <dbReference type="ARBA" id="ARBA00022737"/>
    </source>
</evidence>
<comment type="caution">
    <text evidence="4">The sequence shown here is derived from an EMBL/GenBank/DDBJ whole genome shotgun (WGS) entry which is preliminary data.</text>
</comment>
<dbReference type="Pfam" id="PF13499">
    <property type="entry name" value="EF-hand_7"/>
    <property type="match status" value="1"/>
</dbReference>